<dbReference type="InterPro" id="IPR036770">
    <property type="entry name" value="Ankyrin_rpt-contain_sf"/>
</dbReference>
<dbReference type="Pfam" id="PF13857">
    <property type="entry name" value="Ank_5"/>
    <property type="match status" value="1"/>
</dbReference>
<keyword evidence="1" id="KW-0677">Repeat</keyword>
<evidence type="ECO:0000256" key="2">
    <source>
        <dbReference type="ARBA" id="ARBA00023043"/>
    </source>
</evidence>
<dbReference type="PANTHER" id="PTHR24198:SF165">
    <property type="entry name" value="ANKYRIN REPEAT-CONTAINING PROTEIN-RELATED"/>
    <property type="match status" value="1"/>
</dbReference>
<dbReference type="PRINTS" id="PR01415">
    <property type="entry name" value="ANKYRIN"/>
</dbReference>
<reference evidence="4 5" key="1">
    <citation type="journal article" date="2018" name="New Phytol.">
        <title>Phylogenomics of Endogonaceae and evolution of mycorrhizas within Mucoromycota.</title>
        <authorList>
            <person name="Chang Y."/>
            <person name="Desiro A."/>
            <person name="Na H."/>
            <person name="Sandor L."/>
            <person name="Lipzen A."/>
            <person name="Clum A."/>
            <person name="Barry K."/>
            <person name="Grigoriev I.V."/>
            <person name="Martin F.M."/>
            <person name="Stajich J.E."/>
            <person name="Smith M.E."/>
            <person name="Bonito G."/>
            <person name="Spatafora J.W."/>
        </authorList>
    </citation>
    <scope>NUCLEOTIDE SEQUENCE [LARGE SCALE GENOMIC DNA]</scope>
    <source>
        <strain evidence="4 5">GMNB39</strain>
    </source>
</reference>
<dbReference type="SMART" id="SM00248">
    <property type="entry name" value="ANK"/>
    <property type="match status" value="6"/>
</dbReference>
<dbReference type="Gene3D" id="1.25.40.20">
    <property type="entry name" value="Ankyrin repeat-containing domain"/>
    <property type="match status" value="2"/>
</dbReference>
<evidence type="ECO:0000256" key="3">
    <source>
        <dbReference type="PROSITE-ProRule" id="PRU00023"/>
    </source>
</evidence>
<name>A0A433BEN9_9FUNG</name>
<organism evidence="4 5">
    <name type="scientific">Jimgerdemannia flammicorona</name>
    <dbReference type="NCBI Taxonomy" id="994334"/>
    <lineage>
        <taxon>Eukaryota</taxon>
        <taxon>Fungi</taxon>
        <taxon>Fungi incertae sedis</taxon>
        <taxon>Mucoromycota</taxon>
        <taxon>Mucoromycotina</taxon>
        <taxon>Endogonomycetes</taxon>
        <taxon>Endogonales</taxon>
        <taxon>Endogonaceae</taxon>
        <taxon>Jimgerdemannia</taxon>
    </lineage>
</organism>
<keyword evidence="5" id="KW-1185">Reference proteome</keyword>
<evidence type="ECO:0000313" key="4">
    <source>
        <dbReference type="EMBL" id="RUP24783.1"/>
    </source>
</evidence>
<keyword evidence="2 3" id="KW-0040">ANK repeat</keyword>
<comment type="caution">
    <text evidence="4">The sequence shown here is derived from an EMBL/GenBank/DDBJ whole genome shotgun (WGS) entry which is preliminary data.</text>
</comment>
<dbReference type="SUPFAM" id="SSF48403">
    <property type="entry name" value="Ankyrin repeat"/>
    <property type="match status" value="1"/>
</dbReference>
<dbReference type="PROSITE" id="PS50088">
    <property type="entry name" value="ANK_REPEAT"/>
    <property type="match status" value="3"/>
</dbReference>
<dbReference type="EMBL" id="RBNI01013909">
    <property type="protein sequence ID" value="RUP24783.1"/>
    <property type="molecule type" value="Genomic_DNA"/>
</dbReference>
<feature type="repeat" description="ANK" evidence="3">
    <location>
        <begin position="205"/>
        <end position="237"/>
    </location>
</feature>
<dbReference type="Proteomes" id="UP000268093">
    <property type="component" value="Unassembled WGS sequence"/>
</dbReference>
<feature type="repeat" description="ANK" evidence="3">
    <location>
        <begin position="236"/>
        <end position="269"/>
    </location>
</feature>
<protein>
    <submittedName>
        <fullName evidence="4">Ankyrin repeat-containing domain protein</fullName>
    </submittedName>
</protein>
<dbReference type="Pfam" id="PF12796">
    <property type="entry name" value="Ank_2"/>
    <property type="match status" value="1"/>
</dbReference>
<accession>A0A433BEN9</accession>
<sequence>MKLPHKTAIRSEWPSGGLYETTSRNGGFLYRACVAGDIGKVKRLASPRNVNSKFDAGFSPLHFAARHGSVETIELFCRLGALVDAQNDCGETPLYYANRSDVVKCLIKFGADIAIELGNINSARSLARYHQNEIDVFYHRAIQCKQTHIAKLLSDVYDANVNSINNMYQQTPLHTVLSTPFKPEIDIIEDLVTEHKIDVNITDGAGNTPLHICAMYDHINMVRLLAGANPHIHNNEGLMPLHIAAGRSLTEMAIQLVRTCGAEVNAATAETGITAFEVAIICGSTVPFLATLVELGATIEPNLLHVA</sequence>
<gene>
    <name evidence="4" type="ORF">BC936DRAFT_138889</name>
</gene>
<dbReference type="InterPro" id="IPR002110">
    <property type="entry name" value="Ankyrin_rpt"/>
</dbReference>
<dbReference type="OrthoDB" id="20872at2759"/>
<evidence type="ECO:0000313" key="5">
    <source>
        <dbReference type="Proteomes" id="UP000268093"/>
    </source>
</evidence>
<proteinExistence type="predicted"/>
<dbReference type="PANTHER" id="PTHR24198">
    <property type="entry name" value="ANKYRIN REPEAT AND PROTEIN KINASE DOMAIN-CONTAINING PROTEIN"/>
    <property type="match status" value="1"/>
</dbReference>
<feature type="non-terminal residue" evidence="4">
    <location>
        <position position="307"/>
    </location>
</feature>
<evidence type="ECO:0000256" key="1">
    <source>
        <dbReference type="ARBA" id="ARBA00022737"/>
    </source>
</evidence>
<dbReference type="AlphaFoldDB" id="A0A433BEN9"/>
<dbReference type="PROSITE" id="PS50297">
    <property type="entry name" value="ANK_REP_REGION"/>
    <property type="match status" value="2"/>
</dbReference>
<feature type="repeat" description="ANK" evidence="3">
    <location>
        <begin position="56"/>
        <end position="88"/>
    </location>
</feature>